<keyword evidence="2 7" id="KW-0813">Transport</keyword>
<dbReference type="InterPro" id="IPR035906">
    <property type="entry name" value="MetI-like_sf"/>
</dbReference>
<keyword evidence="5 7" id="KW-1133">Transmembrane helix</keyword>
<reference evidence="9 10" key="1">
    <citation type="submission" date="2018-07" db="EMBL/GenBank/DDBJ databases">
        <title>Genomic Encyclopedia of Type Strains, Phase III (KMG-III): the genomes of soil and plant-associated and newly described type strains.</title>
        <authorList>
            <person name="Whitman W."/>
        </authorList>
    </citation>
    <scope>NUCLEOTIDE SEQUENCE [LARGE SCALE GENOMIC DNA]</scope>
    <source>
        <strain evidence="9 10">CECT 7506</strain>
    </source>
</reference>
<dbReference type="Proteomes" id="UP000252415">
    <property type="component" value="Unassembled WGS sequence"/>
</dbReference>
<evidence type="ECO:0000256" key="6">
    <source>
        <dbReference type="ARBA" id="ARBA00023136"/>
    </source>
</evidence>
<dbReference type="GO" id="GO:0005886">
    <property type="term" value="C:plasma membrane"/>
    <property type="evidence" value="ECO:0007669"/>
    <property type="project" value="UniProtKB-SubCell"/>
</dbReference>
<dbReference type="EMBL" id="QPJD01000010">
    <property type="protein sequence ID" value="RCW45424.1"/>
    <property type="molecule type" value="Genomic_DNA"/>
</dbReference>
<feature type="domain" description="ABC transmembrane type-1" evidence="8">
    <location>
        <begin position="88"/>
        <end position="282"/>
    </location>
</feature>
<name>A0A368VTR5_9BACL</name>
<comment type="subcellular location">
    <subcellularLocation>
        <location evidence="1 7">Cell membrane</location>
        <topology evidence="1 7">Multi-pass membrane protein</topology>
    </subcellularLocation>
</comment>
<dbReference type="PANTHER" id="PTHR43744:SF8">
    <property type="entry name" value="SN-GLYCEROL-3-PHOSPHATE TRANSPORT SYSTEM PERMEASE PROTEIN UGPE"/>
    <property type="match status" value="1"/>
</dbReference>
<evidence type="ECO:0000256" key="7">
    <source>
        <dbReference type="RuleBase" id="RU363032"/>
    </source>
</evidence>
<keyword evidence="10" id="KW-1185">Reference proteome</keyword>
<accession>A0A368VTR5</accession>
<feature type="transmembrane region" description="Helical" evidence="7">
    <location>
        <begin position="261"/>
        <end position="282"/>
    </location>
</feature>
<feature type="transmembrane region" description="Helical" evidence="7">
    <location>
        <begin position="92"/>
        <end position="114"/>
    </location>
</feature>
<gene>
    <name evidence="9" type="ORF">DFP97_11012</name>
</gene>
<feature type="transmembrane region" description="Helical" evidence="7">
    <location>
        <begin position="32"/>
        <end position="53"/>
    </location>
</feature>
<keyword evidence="6 7" id="KW-0472">Membrane</keyword>
<dbReference type="PANTHER" id="PTHR43744">
    <property type="entry name" value="ABC TRANSPORTER PERMEASE PROTEIN MG189-RELATED-RELATED"/>
    <property type="match status" value="1"/>
</dbReference>
<dbReference type="GO" id="GO:0055085">
    <property type="term" value="P:transmembrane transport"/>
    <property type="evidence" value="ECO:0007669"/>
    <property type="project" value="InterPro"/>
</dbReference>
<dbReference type="OrthoDB" id="187395at2"/>
<dbReference type="CDD" id="cd06261">
    <property type="entry name" value="TM_PBP2"/>
    <property type="match status" value="1"/>
</dbReference>
<evidence type="ECO:0000256" key="2">
    <source>
        <dbReference type="ARBA" id="ARBA00022448"/>
    </source>
</evidence>
<comment type="similarity">
    <text evidence="7">Belongs to the binding-protein-dependent transport system permease family.</text>
</comment>
<feature type="transmembrane region" description="Helical" evidence="7">
    <location>
        <begin position="126"/>
        <end position="147"/>
    </location>
</feature>
<evidence type="ECO:0000256" key="3">
    <source>
        <dbReference type="ARBA" id="ARBA00022475"/>
    </source>
</evidence>
<evidence type="ECO:0000313" key="10">
    <source>
        <dbReference type="Proteomes" id="UP000252415"/>
    </source>
</evidence>
<dbReference type="Gene3D" id="1.10.3720.10">
    <property type="entry name" value="MetI-like"/>
    <property type="match status" value="1"/>
</dbReference>
<evidence type="ECO:0000256" key="4">
    <source>
        <dbReference type="ARBA" id="ARBA00022692"/>
    </source>
</evidence>
<dbReference type="PROSITE" id="PS50928">
    <property type="entry name" value="ABC_TM1"/>
    <property type="match status" value="1"/>
</dbReference>
<proteinExistence type="inferred from homology"/>
<comment type="caution">
    <text evidence="9">The sequence shown here is derived from an EMBL/GenBank/DDBJ whole genome shotgun (WGS) entry which is preliminary data.</text>
</comment>
<dbReference type="AlphaFoldDB" id="A0A368VTR5"/>
<evidence type="ECO:0000259" key="8">
    <source>
        <dbReference type="PROSITE" id="PS50928"/>
    </source>
</evidence>
<dbReference type="SUPFAM" id="SSF161098">
    <property type="entry name" value="MetI-like"/>
    <property type="match status" value="1"/>
</dbReference>
<keyword evidence="3" id="KW-1003">Cell membrane</keyword>
<organism evidence="9 10">
    <name type="scientific">Paenibacillus prosopidis</name>
    <dbReference type="NCBI Taxonomy" id="630520"/>
    <lineage>
        <taxon>Bacteria</taxon>
        <taxon>Bacillati</taxon>
        <taxon>Bacillota</taxon>
        <taxon>Bacilli</taxon>
        <taxon>Bacillales</taxon>
        <taxon>Paenibacillaceae</taxon>
        <taxon>Paenibacillus</taxon>
    </lineage>
</organism>
<feature type="transmembrane region" description="Helical" evidence="7">
    <location>
        <begin position="203"/>
        <end position="228"/>
    </location>
</feature>
<protein>
    <submittedName>
        <fullName evidence="9">Carbohydrate ABC transporter membrane protein 2 (CUT1 family)</fullName>
    </submittedName>
</protein>
<evidence type="ECO:0000313" key="9">
    <source>
        <dbReference type="EMBL" id="RCW45424.1"/>
    </source>
</evidence>
<sequence length="297" mass="32842">MSDLAKISSGPVIKRVKGKQHTLSEGRGGRTVLAYIVTLCILLPLLWMVLLSFKSNSDILNNPFSFPKTISFGNYARALETLNLGLLYKNTFVIAAITIVIEIMITFMSSYALARMVFRSERLKRCVTALLLMGLAIPAFILLFPVYRLTIFFGISNTYASLVIPYIATSISFNTLLFTGFLRGFPKEVEEAAVIDGCGLFTLGRAVVFPIIMPVVATVFIFNVLYIWNEFPFAVTLISNEAMTTLSLGISQFKGRFNIDYGGIIAASILLIIPQLAFFVFFQRFIIEGMTAGAVKG</sequence>
<keyword evidence="4 7" id="KW-0812">Transmembrane</keyword>
<feature type="transmembrane region" description="Helical" evidence="7">
    <location>
        <begin position="159"/>
        <end position="182"/>
    </location>
</feature>
<dbReference type="InterPro" id="IPR000515">
    <property type="entry name" value="MetI-like"/>
</dbReference>
<evidence type="ECO:0000256" key="1">
    <source>
        <dbReference type="ARBA" id="ARBA00004651"/>
    </source>
</evidence>
<evidence type="ECO:0000256" key="5">
    <source>
        <dbReference type="ARBA" id="ARBA00022989"/>
    </source>
</evidence>
<dbReference type="RefSeq" id="WP_114381277.1">
    <property type="nucleotide sequence ID" value="NZ_QPJD01000010.1"/>
</dbReference>
<dbReference type="Pfam" id="PF00528">
    <property type="entry name" value="BPD_transp_1"/>
    <property type="match status" value="1"/>
</dbReference>